<dbReference type="InterPro" id="IPR007627">
    <property type="entry name" value="RNA_pol_sigma70_r2"/>
</dbReference>
<evidence type="ECO:0000256" key="4">
    <source>
        <dbReference type="ARBA" id="ARBA00023163"/>
    </source>
</evidence>
<dbReference type="InterPro" id="IPR013325">
    <property type="entry name" value="RNA_pol_sigma_r2"/>
</dbReference>
<dbReference type="PANTHER" id="PTHR43133:SF25">
    <property type="entry name" value="RNA POLYMERASE SIGMA FACTOR RFAY-RELATED"/>
    <property type="match status" value="1"/>
</dbReference>
<gene>
    <name evidence="7" type="ORF">JOL79_16635</name>
</gene>
<feature type="domain" description="RNA polymerase sigma factor 70 region 4 type 2" evidence="6">
    <location>
        <begin position="105"/>
        <end position="157"/>
    </location>
</feature>
<name>A0A940WGU9_9ACTN</name>
<evidence type="ECO:0000256" key="2">
    <source>
        <dbReference type="ARBA" id="ARBA00023015"/>
    </source>
</evidence>
<evidence type="ECO:0000259" key="5">
    <source>
        <dbReference type="Pfam" id="PF04542"/>
    </source>
</evidence>
<reference evidence="7" key="1">
    <citation type="submission" date="2021-02" db="EMBL/GenBank/DDBJ databases">
        <title>Draft genome sequence of Microbispora sp. RL4-1S isolated from rice leaves in Thailand.</title>
        <authorList>
            <person name="Muangham S."/>
            <person name="Duangmal K."/>
        </authorList>
    </citation>
    <scope>NUCLEOTIDE SEQUENCE</scope>
    <source>
        <strain evidence="7">RL4-1S</strain>
    </source>
</reference>
<protein>
    <submittedName>
        <fullName evidence="7">Sigma-70 family RNA polymerase sigma factor</fullName>
    </submittedName>
</protein>
<dbReference type="AlphaFoldDB" id="A0A940WGU9"/>
<dbReference type="SUPFAM" id="SSF88659">
    <property type="entry name" value="Sigma3 and sigma4 domains of RNA polymerase sigma factors"/>
    <property type="match status" value="1"/>
</dbReference>
<dbReference type="InterPro" id="IPR013249">
    <property type="entry name" value="RNA_pol_sigma70_r4_t2"/>
</dbReference>
<evidence type="ECO:0000259" key="6">
    <source>
        <dbReference type="Pfam" id="PF08281"/>
    </source>
</evidence>
<dbReference type="InterPro" id="IPR014284">
    <property type="entry name" value="RNA_pol_sigma-70_dom"/>
</dbReference>
<evidence type="ECO:0000256" key="3">
    <source>
        <dbReference type="ARBA" id="ARBA00023082"/>
    </source>
</evidence>
<evidence type="ECO:0000313" key="8">
    <source>
        <dbReference type="Proteomes" id="UP000674234"/>
    </source>
</evidence>
<evidence type="ECO:0000313" key="7">
    <source>
        <dbReference type="EMBL" id="MBP2705439.1"/>
    </source>
</evidence>
<dbReference type="NCBIfam" id="TIGR02937">
    <property type="entry name" value="sigma70-ECF"/>
    <property type="match status" value="1"/>
</dbReference>
<evidence type="ECO:0000256" key="1">
    <source>
        <dbReference type="ARBA" id="ARBA00010641"/>
    </source>
</evidence>
<dbReference type="GO" id="GO:0003677">
    <property type="term" value="F:DNA binding"/>
    <property type="evidence" value="ECO:0007669"/>
    <property type="project" value="InterPro"/>
</dbReference>
<organism evidence="7 8">
    <name type="scientific">Microbispora oryzae</name>
    <dbReference type="NCBI Taxonomy" id="2806554"/>
    <lineage>
        <taxon>Bacteria</taxon>
        <taxon>Bacillati</taxon>
        <taxon>Actinomycetota</taxon>
        <taxon>Actinomycetes</taxon>
        <taxon>Streptosporangiales</taxon>
        <taxon>Streptosporangiaceae</taxon>
        <taxon>Microbispora</taxon>
    </lineage>
</organism>
<dbReference type="InterPro" id="IPR013324">
    <property type="entry name" value="RNA_pol_sigma_r3/r4-like"/>
</dbReference>
<feature type="domain" description="RNA polymerase sigma-70 region 2" evidence="5">
    <location>
        <begin position="11"/>
        <end position="75"/>
    </location>
</feature>
<dbReference type="PANTHER" id="PTHR43133">
    <property type="entry name" value="RNA POLYMERASE ECF-TYPE SIGMA FACTO"/>
    <property type="match status" value="1"/>
</dbReference>
<dbReference type="InterPro" id="IPR036388">
    <property type="entry name" value="WH-like_DNA-bd_sf"/>
</dbReference>
<dbReference type="Gene3D" id="1.10.10.10">
    <property type="entry name" value="Winged helix-like DNA-binding domain superfamily/Winged helix DNA-binding domain"/>
    <property type="match status" value="1"/>
</dbReference>
<dbReference type="SUPFAM" id="SSF88946">
    <property type="entry name" value="Sigma2 domain of RNA polymerase sigma factors"/>
    <property type="match status" value="1"/>
</dbReference>
<dbReference type="GO" id="GO:0016987">
    <property type="term" value="F:sigma factor activity"/>
    <property type="evidence" value="ECO:0007669"/>
    <property type="project" value="UniProtKB-KW"/>
</dbReference>
<keyword evidence="4" id="KW-0804">Transcription</keyword>
<dbReference type="EMBL" id="JAFCNB010000008">
    <property type="protein sequence ID" value="MBP2705439.1"/>
    <property type="molecule type" value="Genomic_DNA"/>
</dbReference>
<proteinExistence type="inferred from homology"/>
<accession>A0A940WGU9</accession>
<dbReference type="Pfam" id="PF04542">
    <property type="entry name" value="Sigma70_r2"/>
    <property type="match status" value="1"/>
</dbReference>
<dbReference type="InterPro" id="IPR039425">
    <property type="entry name" value="RNA_pol_sigma-70-like"/>
</dbReference>
<keyword evidence="3" id="KW-0731">Sigma factor</keyword>
<comment type="similarity">
    <text evidence="1">Belongs to the sigma-70 factor family. ECF subfamily.</text>
</comment>
<dbReference type="RefSeq" id="WP_210156724.1">
    <property type="nucleotide sequence ID" value="NZ_JAFCNB010000008.1"/>
</dbReference>
<dbReference type="Proteomes" id="UP000674234">
    <property type="component" value="Unassembled WGS sequence"/>
</dbReference>
<dbReference type="Pfam" id="PF08281">
    <property type="entry name" value="Sigma70_r4_2"/>
    <property type="match status" value="1"/>
</dbReference>
<sequence length="181" mass="20296">MDDPRQRFTGLYDRHYRNVLGYALLRADGGTAEDVTSETFLVAWRRLDKVPDPPLPWLLGVARNLLAKQRTSRDRRQALVDRILALGGTLDHVGRDIAEQVVNRENALAALASLSDMDAEAMVLATWYGMPPEQAAVVMGCSTRTYNVRLHRARQRLEAALRQETAARSPEKGLFGRLEKA</sequence>
<comment type="caution">
    <text evidence="7">The sequence shown here is derived from an EMBL/GenBank/DDBJ whole genome shotgun (WGS) entry which is preliminary data.</text>
</comment>
<dbReference type="Gene3D" id="1.10.1740.10">
    <property type="match status" value="1"/>
</dbReference>
<dbReference type="GO" id="GO:0006352">
    <property type="term" value="P:DNA-templated transcription initiation"/>
    <property type="evidence" value="ECO:0007669"/>
    <property type="project" value="InterPro"/>
</dbReference>
<keyword evidence="2" id="KW-0805">Transcription regulation</keyword>
<keyword evidence="8" id="KW-1185">Reference proteome</keyword>